<comment type="subunit">
    <text evidence="4">Homotetramer.</text>
</comment>
<evidence type="ECO:0000256" key="8">
    <source>
        <dbReference type="ARBA" id="ARBA00048337"/>
    </source>
</evidence>
<dbReference type="Proteomes" id="UP000273977">
    <property type="component" value="Unassembled WGS sequence"/>
</dbReference>
<proteinExistence type="inferred from homology"/>
<dbReference type="RefSeq" id="WP_123781261.1">
    <property type="nucleotide sequence ID" value="NZ_RKMG01000040.1"/>
</dbReference>
<evidence type="ECO:0000256" key="4">
    <source>
        <dbReference type="ARBA" id="ARBA00011881"/>
    </source>
</evidence>
<dbReference type="GO" id="GO:0005829">
    <property type="term" value="C:cytosol"/>
    <property type="evidence" value="ECO:0007669"/>
    <property type="project" value="TreeGrafter"/>
</dbReference>
<dbReference type="InterPro" id="IPR016084">
    <property type="entry name" value="Haem_Oase-like_multi-hlx"/>
</dbReference>
<dbReference type="EC" id="3.5.99.2" evidence="5"/>
<comment type="catalytic activity">
    <reaction evidence="8">
        <text>thiamine + H2O = 5-(2-hydroxyethyl)-4-methylthiazole + 4-amino-5-hydroxymethyl-2-methylpyrimidine + H(+)</text>
        <dbReference type="Rhea" id="RHEA:17509"/>
        <dbReference type="ChEBI" id="CHEBI:15377"/>
        <dbReference type="ChEBI" id="CHEBI:15378"/>
        <dbReference type="ChEBI" id="CHEBI:16892"/>
        <dbReference type="ChEBI" id="CHEBI:17957"/>
        <dbReference type="ChEBI" id="CHEBI:18385"/>
        <dbReference type="EC" id="3.5.99.2"/>
    </reaction>
</comment>
<comment type="pathway">
    <text evidence="2">Cofactor biosynthesis; thiamine diphosphate biosynthesis.</text>
</comment>
<dbReference type="NCBIfam" id="TIGR04306">
    <property type="entry name" value="salvage_TenA"/>
    <property type="match status" value="1"/>
</dbReference>
<evidence type="ECO:0000256" key="2">
    <source>
        <dbReference type="ARBA" id="ARBA00004948"/>
    </source>
</evidence>
<evidence type="ECO:0000256" key="5">
    <source>
        <dbReference type="ARBA" id="ARBA00012684"/>
    </source>
</evidence>
<dbReference type="InterPro" id="IPR050967">
    <property type="entry name" value="Thiamine_Salvage_TenA"/>
</dbReference>
<dbReference type="PANTHER" id="PTHR43198:SF2">
    <property type="entry name" value="SI:CH1073-67J19.1-RELATED"/>
    <property type="match status" value="1"/>
</dbReference>
<dbReference type="AlphaFoldDB" id="A0A3N4G762"/>
<keyword evidence="7" id="KW-0784">Thiamine biosynthesis</keyword>
<dbReference type="SUPFAM" id="SSF48613">
    <property type="entry name" value="Heme oxygenase-like"/>
    <property type="match status" value="1"/>
</dbReference>
<dbReference type="UniPathway" id="UPA00060"/>
<gene>
    <name evidence="10" type="primary">tenA</name>
    <name evidence="10" type="ORF">EF384_08925</name>
</gene>
<organism evidence="10 11">
    <name type="scientific">Aerococcus agrisoli</name>
    <dbReference type="NCBI Taxonomy" id="2487350"/>
    <lineage>
        <taxon>Bacteria</taxon>
        <taxon>Bacillati</taxon>
        <taxon>Bacillota</taxon>
        <taxon>Bacilli</taxon>
        <taxon>Lactobacillales</taxon>
        <taxon>Aerococcaceae</taxon>
        <taxon>Aerococcus</taxon>
    </lineage>
</organism>
<evidence type="ECO:0000313" key="10">
    <source>
        <dbReference type="EMBL" id="RPA56376.1"/>
    </source>
</evidence>
<dbReference type="InterPro" id="IPR027574">
    <property type="entry name" value="Thiaminase_II"/>
</dbReference>
<evidence type="ECO:0000313" key="11">
    <source>
        <dbReference type="Proteomes" id="UP000273977"/>
    </source>
</evidence>
<dbReference type="GO" id="GO:0050334">
    <property type="term" value="F:thiaminase activity"/>
    <property type="evidence" value="ECO:0007669"/>
    <property type="project" value="UniProtKB-EC"/>
</dbReference>
<comment type="similarity">
    <text evidence="3">Belongs to the TenA family.</text>
</comment>
<sequence length="224" mass="25767">MTSITSQTTTDKLIEATREIWKAYNDHPFVTGIGEGSLDREKFRYYIMQDFWYLKDYTKVFAIGLAKATNVDNINLFAQSIAGISAELNVHNGFMAQLDITEEELDTIQPSLDNLSYTSYMLRVAYEETEVEILAAILSCAYSYEMIAKEIMRHNPDAIHDDFYGSWIQAYGSDTYAASNQTLIESLNRLSQHYTDAQIDHLVAIFTACSRYELAFWEMSWQMQ</sequence>
<dbReference type="GO" id="GO:0009229">
    <property type="term" value="P:thiamine diphosphate biosynthetic process"/>
    <property type="evidence" value="ECO:0007669"/>
    <property type="project" value="UniProtKB-UniPathway"/>
</dbReference>
<evidence type="ECO:0000256" key="3">
    <source>
        <dbReference type="ARBA" id="ARBA00010264"/>
    </source>
</evidence>
<evidence type="ECO:0000256" key="1">
    <source>
        <dbReference type="ARBA" id="ARBA00001881"/>
    </source>
</evidence>
<reference evidence="10 11" key="1">
    <citation type="submission" date="2018-11" db="EMBL/GenBank/DDBJ databases">
        <title>Aerococcus sp. SJQ22, whole genome shotgun sequence.</title>
        <authorList>
            <person name="Sun L."/>
            <person name="Gao X."/>
            <person name="Chen W."/>
            <person name="Huang K."/>
        </authorList>
    </citation>
    <scope>NUCLEOTIDE SEQUENCE [LARGE SCALE GENOMIC DNA]</scope>
    <source>
        <strain evidence="10 11">SJQ22</strain>
    </source>
</reference>
<dbReference type="Gene3D" id="1.20.910.10">
    <property type="entry name" value="Heme oxygenase-like"/>
    <property type="match status" value="1"/>
</dbReference>
<accession>A0A3N4G762</accession>
<evidence type="ECO:0000256" key="6">
    <source>
        <dbReference type="ARBA" id="ARBA00013647"/>
    </source>
</evidence>
<dbReference type="InterPro" id="IPR004305">
    <property type="entry name" value="Thiaminase-2/PQQC"/>
</dbReference>
<keyword evidence="11" id="KW-1185">Reference proteome</keyword>
<protein>
    <recommendedName>
        <fullName evidence="6">Aminopyrimidine aminohydrolase</fullName>
        <ecNumber evidence="5">3.5.99.2</ecNumber>
    </recommendedName>
</protein>
<comment type="catalytic activity">
    <reaction evidence="1">
        <text>4-amino-5-aminomethyl-2-methylpyrimidine + H2O = 4-amino-5-hydroxymethyl-2-methylpyrimidine + NH4(+)</text>
        <dbReference type="Rhea" id="RHEA:31799"/>
        <dbReference type="ChEBI" id="CHEBI:15377"/>
        <dbReference type="ChEBI" id="CHEBI:16892"/>
        <dbReference type="ChEBI" id="CHEBI:28938"/>
        <dbReference type="ChEBI" id="CHEBI:63416"/>
        <dbReference type="EC" id="3.5.99.2"/>
    </reaction>
</comment>
<dbReference type="CDD" id="cd19361">
    <property type="entry name" value="TenA_C_HP1287-like"/>
    <property type="match status" value="1"/>
</dbReference>
<dbReference type="Pfam" id="PF03070">
    <property type="entry name" value="TENA_THI-4"/>
    <property type="match status" value="1"/>
</dbReference>
<dbReference type="EMBL" id="RKMG01000040">
    <property type="protein sequence ID" value="RPA56376.1"/>
    <property type="molecule type" value="Genomic_DNA"/>
</dbReference>
<dbReference type="PANTHER" id="PTHR43198">
    <property type="entry name" value="BIFUNCTIONAL TH2 PROTEIN"/>
    <property type="match status" value="1"/>
</dbReference>
<feature type="domain" description="Thiaminase-2/PQQC" evidence="9">
    <location>
        <begin position="16"/>
        <end position="222"/>
    </location>
</feature>
<dbReference type="GO" id="GO:0009228">
    <property type="term" value="P:thiamine biosynthetic process"/>
    <property type="evidence" value="ECO:0007669"/>
    <property type="project" value="UniProtKB-KW"/>
</dbReference>
<name>A0A3N4G762_9LACT</name>
<evidence type="ECO:0000259" key="9">
    <source>
        <dbReference type="Pfam" id="PF03070"/>
    </source>
</evidence>
<evidence type="ECO:0000256" key="7">
    <source>
        <dbReference type="ARBA" id="ARBA00022977"/>
    </source>
</evidence>
<comment type="caution">
    <text evidence="10">The sequence shown here is derived from an EMBL/GenBank/DDBJ whole genome shotgun (WGS) entry which is preliminary data.</text>
</comment>
<dbReference type="OrthoDB" id="34166at2"/>